<dbReference type="PANTHER" id="PTHR10593">
    <property type="entry name" value="SERINE/THREONINE-PROTEIN KINASE RIO"/>
    <property type="match status" value="1"/>
</dbReference>
<dbReference type="PaxDb" id="3880-AES95879"/>
<feature type="domain" description="C2H2-type" evidence="2">
    <location>
        <begin position="35"/>
        <end position="63"/>
    </location>
</feature>
<keyword evidence="1" id="KW-0862">Zinc</keyword>
<evidence type="ECO:0000256" key="1">
    <source>
        <dbReference type="PROSITE-ProRule" id="PRU00042"/>
    </source>
</evidence>
<protein>
    <submittedName>
        <fullName evidence="3">C2H2-like zinc finger protein, putative</fullName>
    </submittedName>
</protein>
<evidence type="ECO:0000313" key="5">
    <source>
        <dbReference type="Proteomes" id="UP000002051"/>
    </source>
</evidence>
<dbReference type="GO" id="GO:0008270">
    <property type="term" value="F:zinc ion binding"/>
    <property type="evidence" value="ECO:0007669"/>
    <property type="project" value="UniProtKB-KW"/>
</dbReference>
<evidence type="ECO:0000259" key="2">
    <source>
        <dbReference type="PROSITE" id="PS50157"/>
    </source>
</evidence>
<dbReference type="Proteomes" id="UP000002051">
    <property type="component" value="Chromosome 5"/>
</dbReference>
<dbReference type="STRING" id="3880.G7KF44"/>
<dbReference type="EnsemblPlants" id="AES95879">
    <property type="protein sequence ID" value="AES95879"/>
    <property type="gene ID" value="MTR_5g030560"/>
</dbReference>
<dbReference type="PANTHER" id="PTHR10593:SF167">
    <property type="entry name" value="F-BOX ASSOCIATED PROTEIN"/>
    <property type="match status" value="1"/>
</dbReference>
<sequence>MDVYGLNMIILYAHADPEAEVISLSPKPLMATNRFVCEICLKDFQRDQNLQLHRRGYNLPRNPGKLLIIPWLLIAKYKTFP</sequence>
<evidence type="ECO:0000313" key="4">
    <source>
        <dbReference type="EnsemblPlants" id="AES95879"/>
    </source>
</evidence>
<evidence type="ECO:0000313" key="3">
    <source>
        <dbReference type="EMBL" id="AES95879.1"/>
    </source>
</evidence>
<accession>G7KF44</accession>
<reference evidence="4" key="3">
    <citation type="submission" date="2015-04" db="UniProtKB">
        <authorList>
            <consortium name="EnsemblPlants"/>
        </authorList>
    </citation>
    <scope>IDENTIFICATION</scope>
    <source>
        <strain evidence="4">cv. Jemalong A17</strain>
    </source>
</reference>
<dbReference type="GO" id="GO:0006355">
    <property type="term" value="P:regulation of DNA-templated transcription"/>
    <property type="evidence" value="ECO:0007669"/>
    <property type="project" value="UniProtKB-ARBA"/>
</dbReference>
<keyword evidence="1" id="KW-0863">Zinc-finger</keyword>
<dbReference type="EMBL" id="CM001221">
    <property type="protein sequence ID" value="AES95879.1"/>
    <property type="molecule type" value="Genomic_DNA"/>
</dbReference>
<gene>
    <name evidence="3" type="ordered locus">MTR_5g030560</name>
</gene>
<keyword evidence="5" id="KW-1185">Reference proteome</keyword>
<organism evidence="3 5">
    <name type="scientific">Medicago truncatula</name>
    <name type="common">Barrel medic</name>
    <name type="synonym">Medicago tribuloides</name>
    <dbReference type="NCBI Taxonomy" id="3880"/>
    <lineage>
        <taxon>Eukaryota</taxon>
        <taxon>Viridiplantae</taxon>
        <taxon>Streptophyta</taxon>
        <taxon>Embryophyta</taxon>
        <taxon>Tracheophyta</taxon>
        <taxon>Spermatophyta</taxon>
        <taxon>Magnoliopsida</taxon>
        <taxon>eudicotyledons</taxon>
        <taxon>Gunneridae</taxon>
        <taxon>Pentapetalae</taxon>
        <taxon>rosids</taxon>
        <taxon>fabids</taxon>
        <taxon>Fabales</taxon>
        <taxon>Fabaceae</taxon>
        <taxon>Papilionoideae</taxon>
        <taxon>50 kb inversion clade</taxon>
        <taxon>NPAAA clade</taxon>
        <taxon>Hologalegina</taxon>
        <taxon>IRL clade</taxon>
        <taxon>Trifolieae</taxon>
        <taxon>Medicago</taxon>
    </lineage>
</organism>
<dbReference type="InterPro" id="IPR031140">
    <property type="entry name" value="IDD1-16"/>
</dbReference>
<name>G7KF44_MEDTR</name>
<dbReference type="SUPFAM" id="SSF57667">
    <property type="entry name" value="beta-beta-alpha zinc fingers"/>
    <property type="match status" value="1"/>
</dbReference>
<reference evidence="3 5" key="1">
    <citation type="journal article" date="2011" name="Nature">
        <title>The Medicago genome provides insight into the evolution of rhizobial symbioses.</title>
        <authorList>
            <person name="Young N.D."/>
            <person name="Debelle F."/>
            <person name="Oldroyd G.E."/>
            <person name="Geurts R."/>
            <person name="Cannon S.B."/>
            <person name="Udvardi M.K."/>
            <person name="Benedito V.A."/>
            <person name="Mayer K.F."/>
            <person name="Gouzy J."/>
            <person name="Schoof H."/>
            <person name="Van de Peer Y."/>
            <person name="Proost S."/>
            <person name="Cook D.R."/>
            <person name="Meyers B.C."/>
            <person name="Spannagl M."/>
            <person name="Cheung F."/>
            <person name="De Mita S."/>
            <person name="Krishnakumar V."/>
            <person name="Gundlach H."/>
            <person name="Zhou S."/>
            <person name="Mudge J."/>
            <person name="Bharti A.K."/>
            <person name="Murray J.D."/>
            <person name="Naoumkina M.A."/>
            <person name="Rosen B."/>
            <person name="Silverstein K.A."/>
            <person name="Tang H."/>
            <person name="Rombauts S."/>
            <person name="Zhao P.X."/>
            <person name="Zhou P."/>
            <person name="Barbe V."/>
            <person name="Bardou P."/>
            <person name="Bechner M."/>
            <person name="Bellec A."/>
            <person name="Berger A."/>
            <person name="Berges H."/>
            <person name="Bidwell S."/>
            <person name="Bisseling T."/>
            <person name="Choisne N."/>
            <person name="Couloux A."/>
            <person name="Denny R."/>
            <person name="Deshpande S."/>
            <person name="Dai X."/>
            <person name="Doyle J.J."/>
            <person name="Dudez A.M."/>
            <person name="Farmer A.D."/>
            <person name="Fouteau S."/>
            <person name="Franken C."/>
            <person name="Gibelin C."/>
            <person name="Gish J."/>
            <person name="Goldstein S."/>
            <person name="Gonzalez A.J."/>
            <person name="Green P.J."/>
            <person name="Hallab A."/>
            <person name="Hartog M."/>
            <person name="Hua A."/>
            <person name="Humphray S.J."/>
            <person name="Jeong D.H."/>
            <person name="Jing Y."/>
            <person name="Jocker A."/>
            <person name="Kenton S.M."/>
            <person name="Kim D.J."/>
            <person name="Klee K."/>
            <person name="Lai H."/>
            <person name="Lang C."/>
            <person name="Lin S."/>
            <person name="Macmil S.L."/>
            <person name="Magdelenat G."/>
            <person name="Matthews L."/>
            <person name="McCorrison J."/>
            <person name="Monaghan E.L."/>
            <person name="Mun J.H."/>
            <person name="Najar F.Z."/>
            <person name="Nicholson C."/>
            <person name="Noirot C."/>
            <person name="O'Bleness M."/>
            <person name="Paule C.R."/>
            <person name="Poulain J."/>
            <person name="Prion F."/>
            <person name="Qin B."/>
            <person name="Qu C."/>
            <person name="Retzel E.F."/>
            <person name="Riddle C."/>
            <person name="Sallet E."/>
            <person name="Samain S."/>
            <person name="Samson N."/>
            <person name="Sanders I."/>
            <person name="Saurat O."/>
            <person name="Scarpelli C."/>
            <person name="Schiex T."/>
            <person name="Segurens B."/>
            <person name="Severin A.J."/>
            <person name="Sherrier D.J."/>
            <person name="Shi R."/>
            <person name="Sims S."/>
            <person name="Singer S.R."/>
            <person name="Sinharoy S."/>
            <person name="Sterck L."/>
            <person name="Viollet A."/>
            <person name="Wang B.B."/>
            <person name="Wang K."/>
            <person name="Wang M."/>
            <person name="Wang X."/>
            <person name="Warfsmann J."/>
            <person name="Weissenbach J."/>
            <person name="White D.D."/>
            <person name="White J.D."/>
            <person name="Wiley G.B."/>
            <person name="Wincker P."/>
            <person name="Xing Y."/>
            <person name="Yang L."/>
            <person name="Yao Z."/>
            <person name="Ying F."/>
            <person name="Zhai J."/>
            <person name="Zhou L."/>
            <person name="Zuber A."/>
            <person name="Denarie J."/>
            <person name="Dixon R.A."/>
            <person name="May G.D."/>
            <person name="Schwartz D.C."/>
            <person name="Rogers J."/>
            <person name="Quetier F."/>
            <person name="Town C.D."/>
            <person name="Roe B.A."/>
        </authorList>
    </citation>
    <scope>NUCLEOTIDE SEQUENCE [LARGE SCALE GENOMIC DNA]</scope>
    <source>
        <strain evidence="3">A17</strain>
        <strain evidence="4 5">cv. Jemalong A17</strain>
    </source>
</reference>
<dbReference type="InterPro" id="IPR013087">
    <property type="entry name" value="Znf_C2H2_type"/>
</dbReference>
<dbReference type="AlphaFoldDB" id="G7KF44"/>
<dbReference type="eggNOG" id="KOG1721">
    <property type="taxonomic scope" value="Eukaryota"/>
</dbReference>
<reference evidence="3 5" key="2">
    <citation type="journal article" date="2014" name="BMC Genomics">
        <title>An improved genome release (version Mt4.0) for the model legume Medicago truncatula.</title>
        <authorList>
            <person name="Tang H."/>
            <person name="Krishnakumar V."/>
            <person name="Bidwell S."/>
            <person name="Rosen B."/>
            <person name="Chan A."/>
            <person name="Zhou S."/>
            <person name="Gentzbittel L."/>
            <person name="Childs K.L."/>
            <person name="Yandell M."/>
            <person name="Gundlach H."/>
            <person name="Mayer K.F."/>
            <person name="Schwartz D.C."/>
            <person name="Town C.D."/>
        </authorList>
    </citation>
    <scope>GENOME REANNOTATION</scope>
    <source>
        <strain evidence="4 5">cv. Jemalong A17</strain>
    </source>
</reference>
<proteinExistence type="predicted"/>
<dbReference type="HOGENOM" id="CLU_2577481_0_0_1"/>
<keyword evidence="1" id="KW-0479">Metal-binding</keyword>
<dbReference type="InterPro" id="IPR036236">
    <property type="entry name" value="Znf_C2H2_sf"/>
</dbReference>
<dbReference type="PROSITE" id="PS50157">
    <property type="entry name" value="ZINC_FINGER_C2H2_2"/>
    <property type="match status" value="1"/>
</dbReference>